<reference evidence="15 16" key="1">
    <citation type="submission" date="2015-05" db="EMBL/GenBank/DDBJ databases">
        <title>Genome sequencing and analysis of members of genus Stenotrophomonas.</title>
        <authorList>
            <person name="Patil P.P."/>
            <person name="Midha S."/>
            <person name="Patil P.B."/>
        </authorList>
    </citation>
    <scope>NUCLEOTIDE SEQUENCE [LARGE SCALE GENOMIC DNA]</scope>
    <source>
        <strain evidence="15 16">DSM 21858</strain>
    </source>
</reference>
<evidence type="ECO:0000256" key="4">
    <source>
        <dbReference type="ARBA" id="ARBA00022475"/>
    </source>
</evidence>
<evidence type="ECO:0000256" key="3">
    <source>
        <dbReference type="ARBA" id="ARBA00012438"/>
    </source>
</evidence>
<keyword evidence="10" id="KW-0902">Two-component regulatory system</keyword>
<evidence type="ECO:0000256" key="5">
    <source>
        <dbReference type="ARBA" id="ARBA00022553"/>
    </source>
</evidence>
<dbReference type="Proteomes" id="UP000052052">
    <property type="component" value="Unassembled WGS sequence"/>
</dbReference>
<organism evidence="15 16">
    <name type="scientific">Pseudoxanthomonas dokdonensis</name>
    <dbReference type="NCBI Taxonomy" id="344882"/>
    <lineage>
        <taxon>Bacteria</taxon>
        <taxon>Pseudomonadati</taxon>
        <taxon>Pseudomonadota</taxon>
        <taxon>Gammaproteobacteria</taxon>
        <taxon>Lysobacterales</taxon>
        <taxon>Lysobacteraceae</taxon>
        <taxon>Pseudoxanthomonas</taxon>
    </lineage>
</organism>
<evidence type="ECO:0000256" key="6">
    <source>
        <dbReference type="ARBA" id="ARBA00022679"/>
    </source>
</evidence>
<dbReference type="InterPro" id="IPR050428">
    <property type="entry name" value="TCS_sensor_his_kinase"/>
</dbReference>
<dbReference type="InterPro" id="IPR029151">
    <property type="entry name" value="Sensor-like_sf"/>
</dbReference>
<dbReference type="PRINTS" id="PR00344">
    <property type="entry name" value="BCTRLSENSOR"/>
</dbReference>
<evidence type="ECO:0000256" key="8">
    <source>
        <dbReference type="ARBA" id="ARBA00022777"/>
    </source>
</evidence>
<evidence type="ECO:0000313" key="15">
    <source>
        <dbReference type="EMBL" id="KRG68058.1"/>
    </source>
</evidence>
<dbReference type="SMART" id="SM00388">
    <property type="entry name" value="HisKA"/>
    <property type="match status" value="1"/>
</dbReference>
<dbReference type="Gene3D" id="6.10.340.10">
    <property type="match status" value="1"/>
</dbReference>
<keyword evidence="9 12" id="KW-1133">Transmembrane helix</keyword>
<evidence type="ECO:0000256" key="1">
    <source>
        <dbReference type="ARBA" id="ARBA00000085"/>
    </source>
</evidence>
<dbReference type="STRING" id="344882.ABB29_14910"/>
<dbReference type="PATRIC" id="fig|344882.3.peg.1371"/>
<comment type="caution">
    <text evidence="15">The sequence shown here is derived from an EMBL/GenBank/DDBJ whole genome shotgun (WGS) entry which is preliminary data.</text>
</comment>
<dbReference type="EC" id="2.7.13.3" evidence="3"/>
<evidence type="ECO:0000256" key="7">
    <source>
        <dbReference type="ARBA" id="ARBA00022692"/>
    </source>
</evidence>
<dbReference type="InterPro" id="IPR004358">
    <property type="entry name" value="Sig_transdc_His_kin-like_C"/>
</dbReference>
<dbReference type="RefSeq" id="WP_057660459.1">
    <property type="nucleotide sequence ID" value="NZ_LDJL01000017.1"/>
</dbReference>
<dbReference type="Pfam" id="PF00512">
    <property type="entry name" value="HisKA"/>
    <property type="match status" value="1"/>
</dbReference>
<feature type="domain" description="Histidine kinase" evidence="13">
    <location>
        <begin position="262"/>
        <end position="477"/>
    </location>
</feature>
<dbReference type="GO" id="GO:0005886">
    <property type="term" value="C:plasma membrane"/>
    <property type="evidence" value="ECO:0007669"/>
    <property type="project" value="UniProtKB-SubCell"/>
</dbReference>
<dbReference type="NCBIfam" id="NF008312">
    <property type="entry name" value="PRK11100.1"/>
    <property type="match status" value="1"/>
</dbReference>
<dbReference type="Pfam" id="PF02518">
    <property type="entry name" value="HATPase_c"/>
    <property type="match status" value="1"/>
</dbReference>
<evidence type="ECO:0000313" key="16">
    <source>
        <dbReference type="Proteomes" id="UP000052052"/>
    </source>
</evidence>
<gene>
    <name evidence="15" type="ORF">ABB29_14910</name>
</gene>
<feature type="domain" description="HAMP" evidence="14">
    <location>
        <begin position="204"/>
        <end position="255"/>
    </location>
</feature>
<evidence type="ECO:0000256" key="2">
    <source>
        <dbReference type="ARBA" id="ARBA00004651"/>
    </source>
</evidence>
<dbReference type="InterPro" id="IPR005467">
    <property type="entry name" value="His_kinase_dom"/>
</dbReference>
<accession>A0A0R0CPD0</accession>
<dbReference type="OrthoDB" id="9806130at2"/>
<name>A0A0R0CPD0_9GAMM</name>
<keyword evidence="7 12" id="KW-0812">Transmembrane</keyword>
<evidence type="ECO:0000259" key="14">
    <source>
        <dbReference type="PROSITE" id="PS50885"/>
    </source>
</evidence>
<dbReference type="Pfam" id="PF00672">
    <property type="entry name" value="HAMP"/>
    <property type="match status" value="1"/>
</dbReference>
<dbReference type="AlphaFoldDB" id="A0A0R0CPD0"/>
<feature type="transmembrane region" description="Helical" evidence="12">
    <location>
        <begin position="188"/>
        <end position="207"/>
    </location>
</feature>
<keyword evidence="16" id="KW-1185">Reference proteome</keyword>
<dbReference type="SUPFAM" id="SSF47384">
    <property type="entry name" value="Homodimeric domain of signal transducing histidine kinase"/>
    <property type="match status" value="1"/>
</dbReference>
<dbReference type="PROSITE" id="PS50109">
    <property type="entry name" value="HIS_KIN"/>
    <property type="match status" value="1"/>
</dbReference>
<sequence length="482" mass="52666">MRLGLRLLLGLFLIVGLATFFVMRVFVNEVKPGVRQALESTLVDAANVLAVMAADDMKAGHIADGAFARRMAQASRRDLDAQVWGFPKRNLDYRVTVTDARGIVVYDSQGRDIGRDNSRWNDVYRTLRGEYGARSSPELPGDKTLTVMHVAAPIRDGERLIGVLTVAQPNRTIEPFIQASQRSILSKGAWLIGLSALIGVLVSWWLVRGITALNRYAKAVSAGQPVAPPPPRRDEIGDLGQALEAMRRKLEGKAYVEQYVQSLTHEMKSPLAAIRGAAELLQEPLPEAERQRFARHIQTQEQRLTGTIDKLLALASVEQHGWLQQTGPVSVSTLLEQAREAVAARLAAHDLRLSVVTDESGCSLQGDAFLLQQALSNLLENAIAFSPAGAEIRLQAHTDAEQLRIDVEDQGPGIPGFALERIFERFYSLPRPDGGARSSGLGLPFVREVARLHGGSITLENRTQGGVRASLVLPLRRQANAG</sequence>
<dbReference type="InterPro" id="IPR003594">
    <property type="entry name" value="HATPase_dom"/>
</dbReference>
<evidence type="ECO:0000259" key="13">
    <source>
        <dbReference type="PROSITE" id="PS50109"/>
    </source>
</evidence>
<keyword evidence="4" id="KW-1003">Cell membrane</keyword>
<dbReference type="CDD" id="cd06225">
    <property type="entry name" value="HAMP"/>
    <property type="match status" value="1"/>
</dbReference>
<evidence type="ECO:0000256" key="10">
    <source>
        <dbReference type="ARBA" id="ARBA00023012"/>
    </source>
</evidence>
<evidence type="ECO:0000256" key="12">
    <source>
        <dbReference type="SAM" id="Phobius"/>
    </source>
</evidence>
<dbReference type="Gene3D" id="1.10.287.130">
    <property type="match status" value="1"/>
</dbReference>
<dbReference type="Gene3D" id="3.30.565.10">
    <property type="entry name" value="Histidine kinase-like ATPase, C-terminal domain"/>
    <property type="match status" value="1"/>
</dbReference>
<keyword evidence="11 12" id="KW-0472">Membrane</keyword>
<dbReference type="GO" id="GO:0000155">
    <property type="term" value="F:phosphorelay sensor kinase activity"/>
    <property type="evidence" value="ECO:0007669"/>
    <property type="project" value="InterPro"/>
</dbReference>
<dbReference type="InterPro" id="IPR003660">
    <property type="entry name" value="HAMP_dom"/>
</dbReference>
<comment type="catalytic activity">
    <reaction evidence="1">
        <text>ATP + protein L-histidine = ADP + protein N-phospho-L-histidine.</text>
        <dbReference type="EC" id="2.7.13.3"/>
    </reaction>
</comment>
<keyword evidence="6" id="KW-0808">Transferase</keyword>
<dbReference type="SMART" id="SM00304">
    <property type="entry name" value="HAMP"/>
    <property type="match status" value="1"/>
</dbReference>
<dbReference type="SUPFAM" id="SSF103190">
    <property type="entry name" value="Sensory domain-like"/>
    <property type="match status" value="1"/>
</dbReference>
<dbReference type="PROSITE" id="PS50885">
    <property type="entry name" value="HAMP"/>
    <property type="match status" value="1"/>
</dbReference>
<dbReference type="InterPro" id="IPR036890">
    <property type="entry name" value="HATPase_C_sf"/>
</dbReference>
<evidence type="ECO:0000256" key="11">
    <source>
        <dbReference type="ARBA" id="ARBA00023136"/>
    </source>
</evidence>
<dbReference type="SMART" id="SM00387">
    <property type="entry name" value="HATPase_c"/>
    <property type="match status" value="1"/>
</dbReference>
<dbReference type="InterPro" id="IPR036097">
    <property type="entry name" value="HisK_dim/P_sf"/>
</dbReference>
<dbReference type="PANTHER" id="PTHR45436:SF10">
    <property type="entry name" value="HISTIDINE KINASE"/>
    <property type="match status" value="1"/>
</dbReference>
<protein>
    <recommendedName>
        <fullName evidence="3">histidine kinase</fullName>
        <ecNumber evidence="3">2.7.13.3</ecNumber>
    </recommendedName>
</protein>
<dbReference type="PANTHER" id="PTHR45436">
    <property type="entry name" value="SENSOR HISTIDINE KINASE YKOH"/>
    <property type="match status" value="1"/>
</dbReference>
<comment type="subcellular location">
    <subcellularLocation>
        <location evidence="2">Cell membrane</location>
        <topology evidence="2">Multi-pass membrane protein</topology>
    </subcellularLocation>
</comment>
<dbReference type="EMBL" id="LDJL01000017">
    <property type="protein sequence ID" value="KRG68058.1"/>
    <property type="molecule type" value="Genomic_DNA"/>
</dbReference>
<dbReference type="CDD" id="cd00082">
    <property type="entry name" value="HisKA"/>
    <property type="match status" value="1"/>
</dbReference>
<proteinExistence type="predicted"/>
<evidence type="ECO:0000256" key="9">
    <source>
        <dbReference type="ARBA" id="ARBA00022989"/>
    </source>
</evidence>
<keyword evidence="5" id="KW-0597">Phosphoprotein</keyword>
<feature type="transmembrane region" description="Helical" evidence="12">
    <location>
        <begin position="6"/>
        <end position="27"/>
    </location>
</feature>
<dbReference type="InterPro" id="IPR003661">
    <property type="entry name" value="HisK_dim/P_dom"/>
</dbReference>
<keyword evidence="8 15" id="KW-0418">Kinase</keyword>
<dbReference type="SUPFAM" id="SSF55874">
    <property type="entry name" value="ATPase domain of HSP90 chaperone/DNA topoisomerase II/histidine kinase"/>
    <property type="match status" value="1"/>
</dbReference>